<evidence type="ECO:0000313" key="1">
    <source>
        <dbReference type="EMBL" id="GGR18972.1"/>
    </source>
</evidence>
<evidence type="ECO:0000313" key="2">
    <source>
        <dbReference type="Proteomes" id="UP000658320"/>
    </source>
</evidence>
<reference evidence="1" key="2">
    <citation type="submission" date="2020-09" db="EMBL/GenBank/DDBJ databases">
        <authorList>
            <person name="Sun Q."/>
            <person name="Ohkuma M."/>
        </authorList>
    </citation>
    <scope>NUCLEOTIDE SEQUENCE</scope>
    <source>
        <strain evidence="1">JCM 4346</strain>
    </source>
</reference>
<protein>
    <submittedName>
        <fullName evidence="1">Uncharacterized protein</fullName>
    </submittedName>
</protein>
<dbReference type="RefSeq" id="WP_189938036.1">
    <property type="nucleotide sequence ID" value="NZ_BMSX01000008.1"/>
</dbReference>
<dbReference type="Proteomes" id="UP000658320">
    <property type="component" value="Unassembled WGS sequence"/>
</dbReference>
<name>A0A918CFP7_9ACTN</name>
<sequence>MLRIRVANIDPAIGPSRNIQIHDTEYENWGEDEHLIVGEIEADEISFDLGETWSPVRRR</sequence>
<proteinExistence type="predicted"/>
<organism evidence="1 2">
    <name type="scientific">Streptomyces aurantiogriseus</name>
    <dbReference type="NCBI Taxonomy" id="66870"/>
    <lineage>
        <taxon>Bacteria</taxon>
        <taxon>Bacillati</taxon>
        <taxon>Actinomycetota</taxon>
        <taxon>Actinomycetes</taxon>
        <taxon>Kitasatosporales</taxon>
        <taxon>Streptomycetaceae</taxon>
        <taxon>Streptomyces</taxon>
    </lineage>
</organism>
<dbReference type="EMBL" id="BMSX01000008">
    <property type="protein sequence ID" value="GGR18972.1"/>
    <property type="molecule type" value="Genomic_DNA"/>
</dbReference>
<gene>
    <name evidence="1" type="ORF">GCM10010251_38900</name>
</gene>
<reference evidence="1" key="1">
    <citation type="journal article" date="2014" name="Int. J. Syst. Evol. Microbiol.">
        <title>Complete genome sequence of Corynebacterium casei LMG S-19264T (=DSM 44701T), isolated from a smear-ripened cheese.</title>
        <authorList>
            <consortium name="US DOE Joint Genome Institute (JGI-PGF)"/>
            <person name="Walter F."/>
            <person name="Albersmeier A."/>
            <person name="Kalinowski J."/>
            <person name="Ruckert C."/>
        </authorList>
    </citation>
    <scope>NUCLEOTIDE SEQUENCE</scope>
    <source>
        <strain evidence="1">JCM 4346</strain>
    </source>
</reference>
<dbReference type="AlphaFoldDB" id="A0A918CFP7"/>
<accession>A0A918CFP7</accession>
<comment type="caution">
    <text evidence="1">The sequence shown here is derived from an EMBL/GenBank/DDBJ whole genome shotgun (WGS) entry which is preliminary data.</text>
</comment>
<keyword evidence="2" id="KW-1185">Reference proteome</keyword>